<dbReference type="Pfam" id="PF03358">
    <property type="entry name" value="FMN_red"/>
    <property type="match status" value="1"/>
</dbReference>
<dbReference type="PATRIC" id="fig|1069642.3.peg.3483"/>
<proteinExistence type="predicted"/>
<accession>K7ZCF9</accession>
<dbReference type="InterPro" id="IPR005025">
    <property type="entry name" value="FMN_Rdtase-like_dom"/>
</dbReference>
<sequence>MKQGSGSMKKVLILNGSPTGDKGNCAQWIKGLVKIFGKQAEVEVVHLAKTSYGPVLRKKLESASGLFFVTGTYWDSWGSPLQKLMEDMTELEGSAAFMGKPAAVFVLMHSVGGKGVLSRLQGALSTMGFLIPPMSGMVYSLVSDIALKNPSSHAKDFWQKEDAELIVENFLKACDLQVTWTTWPVDKKDPRRKWLK</sequence>
<name>K7ZCF9_BDEBC</name>
<reference evidence="2 3" key="1">
    <citation type="journal article" date="2012" name="BMC Genomics">
        <title>Genome analysis of a simultaneously predatory and prey-independent, novel Bdellovibrio bacteriovorus from the River Tiber, supports in silico predictions of both ancient and recent lateral gene transfer from diverse bacteria.</title>
        <authorList>
            <person name="Hobley L."/>
            <person name="Lerner T.R."/>
            <person name="Williams L.E."/>
            <person name="Lambert C."/>
            <person name="Till R."/>
            <person name="Milner D.S."/>
            <person name="Basford S.M."/>
            <person name="Capeness M.J."/>
            <person name="Fenton A.K."/>
            <person name="Atterbury R.J."/>
            <person name="Harris M.A."/>
            <person name="Sockett R.E."/>
        </authorList>
    </citation>
    <scope>NUCLEOTIDE SEQUENCE [LARGE SCALE GENOMIC DNA]</scope>
    <source>
        <strain evidence="2 3">Tiberius</strain>
    </source>
</reference>
<dbReference type="KEGG" id="bbat:Bdt_3519"/>
<dbReference type="AlphaFoldDB" id="K7ZCF9"/>
<dbReference type="STRING" id="1069642.Bdt_3519"/>
<protein>
    <recommendedName>
        <fullName evidence="1">NADPH-dependent FMN reductase-like domain-containing protein</fullName>
    </recommendedName>
</protein>
<evidence type="ECO:0000259" key="1">
    <source>
        <dbReference type="Pfam" id="PF03358"/>
    </source>
</evidence>
<gene>
    <name evidence="2" type="ORF">Bdt_3519</name>
</gene>
<organism evidence="2 3">
    <name type="scientific">Bdellovibrio bacteriovorus str. Tiberius</name>
    <dbReference type="NCBI Taxonomy" id="1069642"/>
    <lineage>
        <taxon>Bacteria</taxon>
        <taxon>Pseudomonadati</taxon>
        <taxon>Bdellovibrionota</taxon>
        <taxon>Bdellovibrionia</taxon>
        <taxon>Bdellovibrionales</taxon>
        <taxon>Pseudobdellovibrionaceae</taxon>
        <taxon>Bdellovibrio</taxon>
    </lineage>
</organism>
<dbReference type="Proteomes" id="UP000010074">
    <property type="component" value="Chromosome"/>
</dbReference>
<feature type="domain" description="NADPH-dependent FMN reductase-like" evidence="1">
    <location>
        <begin position="10"/>
        <end position="133"/>
    </location>
</feature>
<dbReference type="EMBL" id="CP002930">
    <property type="protein sequence ID" value="AFY03194.1"/>
    <property type="molecule type" value="Genomic_DNA"/>
</dbReference>
<dbReference type="GO" id="GO:0016491">
    <property type="term" value="F:oxidoreductase activity"/>
    <property type="evidence" value="ECO:0007669"/>
    <property type="project" value="InterPro"/>
</dbReference>
<dbReference type="Gene3D" id="3.40.50.360">
    <property type="match status" value="1"/>
</dbReference>
<evidence type="ECO:0000313" key="2">
    <source>
        <dbReference type="EMBL" id="AFY03194.1"/>
    </source>
</evidence>
<dbReference type="HOGENOM" id="CLU_1387904_0_0_7"/>
<dbReference type="SUPFAM" id="SSF52218">
    <property type="entry name" value="Flavoproteins"/>
    <property type="match status" value="1"/>
</dbReference>
<evidence type="ECO:0000313" key="3">
    <source>
        <dbReference type="Proteomes" id="UP000010074"/>
    </source>
</evidence>
<dbReference type="InterPro" id="IPR029039">
    <property type="entry name" value="Flavoprotein-like_sf"/>
</dbReference>